<feature type="transmembrane region" description="Helical" evidence="1">
    <location>
        <begin position="12"/>
        <end position="34"/>
    </location>
</feature>
<feature type="transmembrane region" description="Helical" evidence="1">
    <location>
        <begin position="79"/>
        <end position="98"/>
    </location>
</feature>
<comment type="caution">
    <text evidence="2">The sequence shown here is derived from an EMBL/GenBank/DDBJ whole genome shotgun (WGS) entry which is preliminary data.</text>
</comment>
<feature type="transmembrane region" description="Helical" evidence="1">
    <location>
        <begin position="107"/>
        <end position="128"/>
    </location>
</feature>
<organism evidence="2 3">
    <name type="scientific">Dreissena polymorpha</name>
    <name type="common">Zebra mussel</name>
    <name type="synonym">Mytilus polymorpha</name>
    <dbReference type="NCBI Taxonomy" id="45954"/>
    <lineage>
        <taxon>Eukaryota</taxon>
        <taxon>Metazoa</taxon>
        <taxon>Spiralia</taxon>
        <taxon>Lophotrochozoa</taxon>
        <taxon>Mollusca</taxon>
        <taxon>Bivalvia</taxon>
        <taxon>Autobranchia</taxon>
        <taxon>Heteroconchia</taxon>
        <taxon>Euheterodonta</taxon>
        <taxon>Imparidentia</taxon>
        <taxon>Neoheterodontei</taxon>
        <taxon>Myida</taxon>
        <taxon>Dreissenoidea</taxon>
        <taxon>Dreissenidae</taxon>
        <taxon>Dreissena</taxon>
    </lineage>
</organism>
<keyword evidence="3" id="KW-1185">Reference proteome</keyword>
<proteinExistence type="predicted"/>
<dbReference type="OrthoDB" id="6097653at2759"/>
<accession>A0A9D3YRF6</accession>
<reference evidence="2" key="2">
    <citation type="submission" date="2020-11" db="EMBL/GenBank/DDBJ databases">
        <authorList>
            <person name="McCartney M.A."/>
            <person name="Auch B."/>
            <person name="Kono T."/>
            <person name="Mallez S."/>
            <person name="Becker A."/>
            <person name="Gohl D.M."/>
            <person name="Silverstein K.A.T."/>
            <person name="Koren S."/>
            <person name="Bechman K.B."/>
            <person name="Herman A."/>
            <person name="Abrahante J.E."/>
            <person name="Garbe J."/>
        </authorList>
    </citation>
    <scope>NUCLEOTIDE SEQUENCE</scope>
    <source>
        <strain evidence="2">Duluth1</strain>
        <tissue evidence="2">Whole animal</tissue>
    </source>
</reference>
<reference evidence="2" key="1">
    <citation type="journal article" date="2019" name="bioRxiv">
        <title>The Genome of the Zebra Mussel, Dreissena polymorpha: A Resource for Invasive Species Research.</title>
        <authorList>
            <person name="McCartney M.A."/>
            <person name="Auch B."/>
            <person name="Kono T."/>
            <person name="Mallez S."/>
            <person name="Zhang Y."/>
            <person name="Obille A."/>
            <person name="Becker A."/>
            <person name="Abrahante J.E."/>
            <person name="Garbe J."/>
            <person name="Badalamenti J.P."/>
            <person name="Herman A."/>
            <person name="Mangelson H."/>
            <person name="Liachko I."/>
            <person name="Sullivan S."/>
            <person name="Sone E.D."/>
            <person name="Koren S."/>
            <person name="Silverstein K.A.T."/>
            <person name="Beckman K.B."/>
            <person name="Gohl D.M."/>
        </authorList>
    </citation>
    <scope>NUCLEOTIDE SEQUENCE</scope>
    <source>
        <strain evidence="2">Duluth1</strain>
        <tissue evidence="2">Whole animal</tissue>
    </source>
</reference>
<gene>
    <name evidence="2" type="ORF">DPMN_078242</name>
</gene>
<name>A0A9D3YRF6_DREPO</name>
<protein>
    <submittedName>
        <fullName evidence="2">Uncharacterized protein</fullName>
    </submittedName>
</protein>
<dbReference type="Proteomes" id="UP000828390">
    <property type="component" value="Unassembled WGS sequence"/>
</dbReference>
<dbReference type="Gene3D" id="1.20.140.150">
    <property type="match status" value="1"/>
</dbReference>
<keyword evidence="1" id="KW-0812">Transmembrane</keyword>
<keyword evidence="1" id="KW-0472">Membrane</keyword>
<dbReference type="AlphaFoldDB" id="A0A9D3YRF6"/>
<evidence type="ECO:0000313" key="2">
    <source>
        <dbReference type="EMBL" id="KAH3703211.1"/>
    </source>
</evidence>
<sequence>MSFSDSSCFLKITFILLIKAFISQVLALAIPYWFSMDAGITKFHGSLFRICYGVKGGYKDCFDVNDAPSWWEATQAFEVIGTLLIIAALILTIVVVFFKSDMKILKLVAWILSFCACGFIIVGIIIYGAKRYSTFKYSGAFALAIIAGIKMGVAGILGLMDWMNKGKQFA</sequence>
<evidence type="ECO:0000256" key="1">
    <source>
        <dbReference type="SAM" id="Phobius"/>
    </source>
</evidence>
<feature type="transmembrane region" description="Helical" evidence="1">
    <location>
        <begin position="140"/>
        <end position="160"/>
    </location>
</feature>
<evidence type="ECO:0000313" key="3">
    <source>
        <dbReference type="Proteomes" id="UP000828390"/>
    </source>
</evidence>
<dbReference type="EMBL" id="JAIWYP010000015">
    <property type="protein sequence ID" value="KAH3703211.1"/>
    <property type="molecule type" value="Genomic_DNA"/>
</dbReference>
<keyword evidence="1" id="KW-1133">Transmembrane helix</keyword>